<keyword evidence="7 9" id="KW-1133">Transmembrane helix</keyword>
<proteinExistence type="predicted"/>
<keyword evidence="6 9" id="KW-0812">Transmembrane</keyword>
<accession>A0A1H3A0N5</accession>
<feature type="transmembrane region" description="Helical" evidence="9">
    <location>
        <begin position="239"/>
        <end position="259"/>
    </location>
</feature>
<dbReference type="RefSeq" id="WP_004516340.1">
    <property type="nucleotide sequence ID" value="NZ_FNOF01000020.1"/>
</dbReference>
<feature type="transmembrane region" description="Helical" evidence="9">
    <location>
        <begin position="201"/>
        <end position="219"/>
    </location>
</feature>
<protein>
    <submittedName>
        <fullName evidence="11">PTS system D-fructose-specific IIB component (F1P-forming), Frc family /PTS system D-fructose-specific IIC component (F1P-forming), Frc family</fullName>
    </submittedName>
</protein>
<feature type="transmembrane region" description="Helical" evidence="9">
    <location>
        <begin position="26"/>
        <end position="51"/>
    </location>
</feature>
<feature type="transmembrane region" description="Helical" evidence="9">
    <location>
        <begin position="341"/>
        <end position="361"/>
    </location>
</feature>
<gene>
    <name evidence="11" type="ORF">SAMN05443574_12028</name>
</gene>
<evidence type="ECO:0000256" key="1">
    <source>
        <dbReference type="ARBA" id="ARBA00004429"/>
    </source>
</evidence>
<dbReference type="PROSITE" id="PS51104">
    <property type="entry name" value="PTS_EIIC_TYPE_2"/>
    <property type="match status" value="1"/>
</dbReference>
<dbReference type="Proteomes" id="UP000182573">
    <property type="component" value="Unassembled WGS sequence"/>
</dbReference>
<dbReference type="GO" id="GO:0005351">
    <property type="term" value="F:carbohydrate:proton symporter activity"/>
    <property type="evidence" value="ECO:0007669"/>
    <property type="project" value="InterPro"/>
</dbReference>
<evidence type="ECO:0000256" key="5">
    <source>
        <dbReference type="ARBA" id="ARBA00022683"/>
    </source>
</evidence>
<keyword evidence="8 9" id="KW-0472">Membrane</keyword>
<evidence type="ECO:0000256" key="4">
    <source>
        <dbReference type="ARBA" id="ARBA00022597"/>
    </source>
</evidence>
<feature type="transmembrane region" description="Helical" evidence="9">
    <location>
        <begin position="159"/>
        <end position="181"/>
    </location>
</feature>
<dbReference type="InterPro" id="IPR050864">
    <property type="entry name" value="Bacterial_PTS_Sugar_Transport"/>
</dbReference>
<evidence type="ECO:0000313" key="12">
    <source>
        <dbReference type="Proteomes" id="UP000182573"/>
    </source>
</evidence>
<evidence type="ECO:0000256" key="6">
    <source>
        <dbReference type="ARBA" id="ARBA00022692"/>
    </source>
</evidence>
<dbReference type="PANTHER" id="PTHR30505:SF0">
    <property type="entry name" value="FRUCTOSE-LIKE PTS SYSTEM EIIBC COMPONENT-RELATED"/>
    <property type="match status" value="1"/>
</dbReference>
<dbReference type="AlphaFoldDB" id="A0A1H3A0N5"/>
<keyword evidence="5" id="KW-0598">Phosphotransferase system</keyword>
<organism evidence="11 12">
    <name type="scientific">Haloarcula vallismortis</name>
    <name type="common">Halobacterium vallismortis</name>
    <dbReference type="NCBI Taxonomy" id="28442"/>
    <lineage>
        <taxon>Archaea</taxon>
        <taxon>Methanobacteriati</taxon>
        <taxon>Methanobacteriota</taxon>
        <taxon>Stenosarchaea group</taxon>
        <taxon>Halobacteria</taxon>
        <taxon>Halobacteriales</taxon>
        <taxon>Haloarculaceae</taxon>
        <taxon>Haloarcula</taxon>
    </lineage>
</organism>
<dbReference type="STRING" id="28442.SAMN05443574_12028"/>
<feature type="transmembrane region" description="Helical" evidence="9">
    <location>
        <begin position="127"/>
        <end position="147"/>
    </location>
</feature>
<feature type="transmembrane region" description="Helical" evidence="9">
    <location>
        <begin position="63"/>
        <end position="88"/>
    </location>
</feature>
<name>A0A1H3A0N5_HALVA</name>
<dbReference type="GO" id="GO:0005886">
    <property type="term" value="C:plasma membrane"/>
    <property type="evidence" value="ECO:0007669"/>
    <property type="project" value="UniProtKB-SubCell"/>
</dbReference>
<evidence type="ECO:0000256" key="2">
    <source>
        <dbReference type="ARBA" id="ARBA00022448"/>
    </source>
</evidence>
<dbReference type="EMBL" id="FNOF01000020">
    <property type="protein sequence ID" value="SDX22991.1"/>
    <property type="molecule type" value="Genomic_DNA"/>
</dbReference>
<comment type="subcellular location">
    <subcellularLocation>
        <location evidence="1">Cell inner membrane</location>
        <topology evidence="1">Multi-pass membrane protein</topology>
    </subcellularLocation>
</comment>
<reference evidence="11 12" key="1">
    <citation type="submission" date="2016-10" db="EMBL/GenBank/DDBJ databases">
        <authorList>
            <person name="de Groot N.N."/>
        </authorList>
    </citation>
    <scope>NUCLEOTIDE SEQUENCE [LARGE SCALE GENOMIC DNA]</scope>
    <source>
        <strain evidence="11 12">DSM 3756</strain>
    </source>
</reference>
<dbReference type="GO" id="GO:0090563">
    <property type="term" value="F:protein-phosphocysteine-sugar phosphotransferase activity"/>
    <property type="evidence" value="ECO:0007669"/>
    <property type="project" value="TreeGrafter"/>
</dbReference>
<dbReference type="GO" id="GO:0009401">
    <property type="term" value="P:phosphoenolpyruvate-dependent sugar phosphotransferase system"/>
    <property type="evidence" value="ECO:0007669"/>
    <property type="project" value="UniProtKB-KW"/>
</dbReference>
<evidence type="ECO:0000256" key="7">
    <source>
        <dbReference type="ARBA" id="ARBA00022989"/>
    </source>
</evidence>
<dbReference type="Pfam" id="PF02378">
    <property type="entry name" value="PTS_EIIC"/>
    <property type="match status" value="1"/>
</dbReference>
<evidence type="ECO:0000256" key="9">
    <source>
        <dbReference type="SAM" id="Phobius"/>
    </source>
</evidence>
<sequence length="383" mass="39302">MSVTMTDQDRAESALRAHVTSVKEDLMTGVSFMIPFVTIGGIFLAVAYAIGDTQAVFENTGSAGWFLAQIGVAGLTIMVPILGGYIAYAIADRPGLAPGFLLAYILQQGNVVAEAATVIGISGGEAGAGYLGAIVAGLLAGYVARFFKNLDVPDFIQPMMPVLLIPVATMAVLTPIMLFVLGVPVALANEALTSFLQSMQGGQAIVVGLILGGMMAFDMGGPVNKVAYVFATGLITEEIYAPMAAVMIGGMIPPIGLALSNFIAPHKYAAEMYENGKSGIVLGLSFITEGAIPYAAADPLRVIPAIVAGSAVGGATSMALGVTMPAPHGGIFVILLSNQPLAFVGSILLGSLVTAVVATVIKPDFEDRIDAKAETSSTQPTDD</sequence>
<keyword evidence="3" id="KW-1003">Cell membrane</keyword>
<dbReference type="InterPro" id="IPR013014">
    <property type="entry name" value="PTS_EIIC_2"/>
</dbReference>
<feature type="transmembrane region" description="Helical" evidence="9">
    <location>
        <begin position="302"/>
        <end position="321"/>
    </location>
</feature>
<dbReference type="PANTHER" id="PTHR30505">
    <property type="entry name" value="FRUCTOSE-LIKE PERMEASE"/>
    <property type="match status" value="1"/>
</dbReference>
<evidence type="ECO:0000313" key="11">
    <source>
        <dbReference type="EMBL" id="SDX22991.1"/>
    </source>
</evidence>
<evidence type="ECO:0000256" key="3">
    <source>
        <dbReference type="ARBA" id="ARBA00022475"/>
    </source>
</evidence>
<keyword evidence="2" id="KW-0813">Transport</keyword>
<dbReference type="InterPro" id="IPR006327">
    <property type="entry name" value="PTS_IIC_fruc"/>
</dbReference>
<evidence type="ECO:0000256" key="8">
    <source>
        <dbReference type="ARBA" id="ARBA00023136"/>
    </source>
</evidence>
<evidence type="ECO:0000259" key="10">
    <source>
        <dbReference type="PROSITE" id="PS51104"/>
    </source>
</evidence>
<dbReference type="InterPro" id="IPR003352">
    <property type="entry name" value="PTS_EIIC"/>
</dbReference>
<keyword evidence="4" id="KW-0762">Sugar transport</keyword>
<feature type="domain" description="PTS EIIC type-2" evidence="10">
    <location>
        <begin position="22"/>
        <end position="371"/>
    </location>
</feature>
<dbReference type="GO" id="GO:0008982">
    <property type="term" value="F:protein-N(PI)-phosphohistidine-sugar phosphotransferase activity"/>
    <property type="evidence" value="ECO:0007669"/>
    <property type="project" value="InterPro"/>
</dbReference>
<dbReference type="NCBIfam" id="TIGR01427">
    <property type="entry name" value="PTS_IIC_fructo"/>
    <property type="match status" value="1"/>
</dbReference>